<sequence length="302" mass="35328">MWNLVLMEELRRVTNINIKDPKFFLKRAFKSFSLKIKKELKQSLLKVNAIFSANFVKPHTAETDVKTFLTKNEIIDNTTNLKYWYKKNIEEKILAKLENFQERDSGWALFQIIHLKININQFNPISVSSSTYVDLPNFIKKTKAVINIKNNDEYCFLWSIVCALYPAPSHKNSSATSSYPHFTQVQGLHYYDITFPIGLKDISKFEKMNSISINVYTFEKKEIFPVSLTKTDFELKINLLIIPCDAFLKMTNTELELLTDPDMLCLLNEVYEGEFHNVRTDMEKQIISLWGKNIILTNQFHI</sequence>
<dbReference type="AlphaFoldDB" id="A0A6J2XYZ6"/>
<dbReference type="GeneID" id="115882219"/>
<accession>A0A6J2XYZ6</accession>
<evidence type="ECO:0000313" key="2">
    <source>
        <dbReference type="RefSeq" id="XP_030755995.1"/>
    </source>
</evidence>
<dbReference type="RefSeq" id="XP_030755995.1">
    <property type="nucleotide sequence ID" value="XM_030900135.1"/>
</dbReference>
<dbReference type="KEGG" id="soy:115882219"/>
<dbReference type="PANTHER" id="PTHR31511">
    <property type="entry name" value="PROTEIN CBG23764"/>
    <property type="match status" value="1"/>
</dbReference>
<evidence type="ECO:0000313" key="1">
    <source>
        <dbReference type="Proteomes" id="UP000504635"/>
    </source>
</evidence>
<reference evidence="2" key="1">
    <citation type="submission" date="2025-08" db="UniProtKB">
        <authorList>
            <consortium name="RefSeq"/>
        </authorList>
    </citation>
    <scope>IDENTIFICATION</scope>
    <source>
        <tissue evidence="2">Gonads</tissue>
    </source>
</reference>
<protein>
    <submittedName>
        <fullName evidence="2">Uncharacterized protein LOC115882219</fullName>
    </submittedName>
</protein>
<name>A0A6J2XYZ6_SITOR</name>
<dbReference type="OrthoDB" id="2419425at2759"/>
<gene>
    <name evidence="2" type="primary">LOC115882219</name>
</gene>
<dbReference type="PANTHER" id="PTHR31511:SF12">
    <property type="entry name" value="RHO TERMINATION FACTOR N-TERMINAL DOMAIN-CONTAINING PROTEIN"/>
    <property type="match status" value="1"/>
</dbReference>
<keyword evidence="1" id="KW-1185">Reference proteome</keyword>
<organism evidence="1 2">
    <name type="scientific">Sitophilus oryzae</name>
    <name type="common">Rice weevil</name>
    <name type="synonym">Curculio oryzae</name>
    <dbReference type="NCBI Taxonomy" id="7048"/>
    <lineage>
        <taxon>Eukaryota</taxon>
        <taxon>Metazoa</taxon>
        <taxon>Ecdysozoa</taxon>
        <taxon>Arthropoda</taxon>
        <taxon>Hexapoda</taxon>
        <taxon>Insecta</taxon>
        <taxon>Pterygota</taxon>
        <taxon>Neoptera</taxon>
        <taxon>Endopterygota</taxon>
        <taxon>Coleoptera</taxon>
        <taxon>Polyphaga</taxon>
        <taxon>Cucujiformia</taxon>
        <taxon>Curculionidae</taxon>
        <taxon>Dryophthorinae</taxon>
        <taxon>Sitophilus</taxon>
    </lineage>
</organism>
<proteinExistence type="predicted"/>
<dbReference type="Proteomes" id="UP000504635">
    <property type="component" value="Unplaced"/>
</dbReference>
<dbReference type="InParanoid" id="A0A6J2XYZ6"/>